<dbReference type="OrthoDB" id="6379915at2759"/>
<sequence length="151" mass="17053">MLFYSEMCMQYPLFVENEILKSIIYTDSMSVLQSLDSPSLGHPLIQEVKNMYLHLRLKNFRVVFYWVPSHMGIARNHMADVAPKSATIFLPQLLYYVDIRSAIAHLIQATFLFLCVAVQCDDEPLSCSSNPLRGTSSSGVTGITTPRYPSV</sequence>
<dbReference type="InterPro" id="IPR036397">
    <property type="entry name" value="RNaseH_sf"/>
</dbReference>
<dbReference type="SUPFAM" id="SSF53098">
    <property type="entry name" value="Ribonuclease H-like"/>
    <property type="match status" value="1"/>
</dbReference>
<proteinExistence type="predicted"/>
<dbReference type="AlphaFoldDB" id="A0A4Y2LAQ9"/>
<keyword evidence="2" id="KW-1185">Reference proteome</keyword>
<dbReference type="Gene3D" id="3.30.420.10">
    <property type="entry name" value="Ribonuclease H-like superfamily/Ribonuclease H"/>
    <property type="match status" value="1"/>
</dbReference>
<dbReference type="EMBL" id="BGPR01005589">
    <property type="protein sequence ID" value="GBN11554.1"/>
    <property type="molecule type" value="Genomic_DNA"/>
</dbReference>
<dbReference type="Proteomes" id="UP000499080">
    <property type="component" value="Unassembled WGS sequence"/>
</dbReference>
<dbReference type="GO" id="GO:0003676">
    <property type="term" value="F:nucleic acid binding"/>
    <property type="evidence" value="ECO:0007669"/>
    <property type="project" value="InterPro"/>
</dbReference>
<reference evidence="1 2" key="1">
    <citation type="journal article" date="2019" name="Sci. Rep.">
        <title>Orb-weaving spider Araneus ventricosus genome elucidates the spidroin gene catalogue.</title>
        <authorList>
            <person name="Kono N."/>
            <person name="Nakamura H."/>
            <person name="Ohtoshi R."/>
            <person name="Moran D.A.P."/>
            <person name="Shinohara A."/>
            <person name="Yoshida Y."/>
            <person name="Fujiwara M."/>
            <person name="Mori M."/>
            <person name="Tomita M."/>
            <person name="Arakawa K."/>
        </authorList>
    </citation>
    <scope>NUCLEOTIDE SEQUENCE [LARGE SCALE GENOMIC DNA]</scope>
</reference>
<organism evidence="1 2">
    <name type="scientific">Araneus ventricosus</name>
    <name type="common">Orbweaver spider</name>
    <name type="synonym">Epeira ventricosa</name>
    <dbReference type="NCBI Taxonomy" id="182803"/>
    <lineage>
        <taxon>Eukaryota</taxon>
        <taxon>Metazoa</taxon>
        <taxon>Ecdysozoa</taxon>
        <taxon>Arthropoda</taxon>
        <taxon>Chelicerata</taxon>
        <taxon>Arachnida</taxon>
        <taxon>Araneae</taxon>
        <taxon>Araneomorphae</taxon>
        <taxon>Entelegynae</taxon>
        <taxon>Araneoidea</taxon>
        <taxon>Araneidae</taxon>
        <taxon>Araneus</taxon>
    </lineage>
</organism>
<comment type="caution">
    <text evidence="1">The sequence shown here is derived from an EMBL/GenBank/DDBJ whole genome shotgun (WGS) entry which is preliminary data.</text>
</comment>
<evidence type="ECO:0000313" key="1">
    <source>
        <dbReference type="EMBL" id="GBN11554.1"/>
    </source>
</evidence>
<dbReference type="CDD" id="cd09276">
    <property type="entry name" value="Rnase_HI_RT_non_LTR"/>
    <property type="match status" value="1"/>
</dbReference>
<evidence type="ECO:0000313" key="2">
    <source>
        <dbReference type="Proteomes" id="UP000499080"/>
    </source>
</evidence>
<protein>
    <submittedName>
        <fullName evidence="1">Uncharacterized protein</fullName>
    </submittedName>
</protein>
<accession>A0A4Y2LAQ9</accession>
<gene>
    <name evidence="1" type="ORF">AVEN_246252_1</name>
</gene>
<dbReference type="InterPro" id="IPR012337">
    <property type="entry name" value="RNaseH-like_sf"/>
</dbReference>
<name>A0A4Y2LAQ9_ARAVE</name>